<organism evidence="2 3">
    <name type="scientific">Prorocentrum cordatum</name>
    <dbReference type="NCBI Taxonomy" id="2364126"/>
    <lineage>
        <taxon>Eukaryota</taxon>
        <taxon>Sar</taxon>
        <taxon>Alveolata</taxon>
        <taxon>Dinophyceae</taxon>
        <taxon>Prorocentrales</taxon>
        <taxon>Prorocentraceae</taxon>
        <taxon>Prorocentrum</taxon>
    </lineage>
</organism>
<sequence length="167" mass="19023">MSERHAYGTSCGCVSRRIFVLVSCLVLAVLCYLQLGRWFLELHLLSPATEDANQRLHCTGTECLEVWSCYGMRETTYHLREPFVTAVGAVTLPLGVYGALQGSQWHLQAATLYLILGARCFQLDNGPHRWLTLCTSRRVAPTRSTWWTRSSWRQRGLSTRLSRRSCL</sequence>
<dbReference type="EMBL" id="CAUYUJ010006539">
    <property type="protein sequence ID" value="CAK0817723.1"/>
    <property type="molecule type" value="Genomic_DNA"/>
</dbReference>
<proteinExistence type="predicted"/>
<feature type="transmembrane region" description="Helical" evidence="1">
    <location>
        <begin position="18"/>
        <end position="40"/>
    </location>
</feature>
<keyword evidence="1" id="KW-0812">Transmembrane</keyword>
<protein>
    <recommendedName>
        <fullName evidence="4">Mannosyltransferase</fullName>
    </recommendedName>
</protein>
<comment type="caution">
    <text evidence="2">The sequence shown here is derived from an EMBL/GenBank/DDBJ whole genome shotgun (WGS) entry which is preliminary data.</text>
</comment>
<reference evidence="2" key="1">
    <citation type="submission" date="2023-10" db="EMBL/GenBank/DDBJ databases">
        <authorList>
            <person name="Chen Y."/>
            <person name="Shah S."/>
            <person name="Dougan E. K."/>
            <person name="Thang M."/>
            <person name="Chan C."/>
        </authorList>
    </citation>
    <scope>NUCLEOTIDE SEQUENCE [LARGE SCALE GENOMIC DNA]</scope>
</reference>
<evidence type="ECO:0008006" key="4">
    <source>
        <dbReference type="Google" id="ProtNLM"/>
    </source>
</evidence>
<accession>A0ABN9RIZ9</accession>
<keyword evidence="1" id="KW-0472">Membrane</keyword>
<dbReference type="Proteomes" id="UP001189429">
    <property type="component" value="Unassembled WGS sequence"/>
</dbReference>
<keyword evidence="3" id="KW-1185">Reference proteome</keyword>
<gene>
    <name evidence="2" type="ORF">PCOR1329_LOCUS20231</name>
</gene>
<evidence type="ECO:0000256" key="1">
    <source>
        <dbReference type="SAM" id="Phobius"/>
    </source>
</evidence>
<name>A0ABN9RIZ9_9DINO</name>
<evidence type="ECO:0000313" key="3">
    <source>
        <dbReference type="Proteomes" id="UP001189429"/>
    </source>
</evidence>
<keyword evidence="1" id="KW-1133">Transmembrane helix</keyword>
<evidence type="ECO:0000313" key="2">
    <source>
        <dbReference type="EMBL" id="CAK0817723.1"/>
    </source>
</evidence>